<proteinExistence type="predicted"/>
<feature type="region of interest" description="Disordered" evidence="1">
    <location>
        <begin position="1"/>
        <end position="26"/>
    </location>
</feature>
<sequence>MCGDENERMDCEEEKMEVDERGATAEKPKTVRKAEDGRKLALLNLVPGHYLKDVLHYLYFDDLTSLRQTSSYFRDFIRDNKKTLIKSKREQKVDVKWGTKSLGKKNPVTVEYILITFENCCHYCWSKAGKFKTTLYYSNEAVVKKFTKNIVDIGGDISALLIQYANEKMTSGKEKRFVYFYKGDYENLQQHIVTFLNAMPKWSFYDLSFTSPELLWRLAAVVPQIETNFGHLYIRGIYTKFTDLIQFVESSPWFTPQRLRKMPFIIDYIGDEDVDFPAKHPILRQVGSLVLTLGKIVPVEDLLQLKCTILDVTIRRDNPHPEYRLQIYSPGQFDRILKTLLTWKKNLYKWYLKVDFDLSVFIERRYPDARLVRLVHMDATDESGYSFLLERSAANFPDTVLIMSQDDNEITIDSYSPKAAREWYVPCIFDDFGEICYDMPQEFLLE</sequence>
<keyword evidence="4" id="KW-1185">Reference proteome</keyword>
<reference evidence="3 4" key="1">
    <citation type="journal article" date="2017" name="Curr. Biol.">
        <title>Genome architecture and evolution of a unichromosomal asexual nematode.</title>
        <authorList>
            <person name="Fradin H."/>
            <person name="Zegar C."/>
            <person name="Gutwein M."/>
            <person name="Lucas J."/>
            <person name="Kovtun M."/>
            <person name="Corcoran D."/>
            <person name="Baugh L.R."/>
            <person name="Kiontke K."/>
            <person name="Gunsalus K."/>
            <person name="Fitch D.H."/>
            <person name="Piano F."/>
        </authorList>
    </citation>
    <scope>NUCLEOTIDE SEQUENCE [LARGE SCALE GENOMIC DNA]</scope>
    <source>
        <strain evidence="3">PF1309</strain>
    </source>
</reference>
<evidence type="ECO:0000313" key="4">
    <source>
        <dbReference type="Proteomes" id="UP000218231"/>
    </source>
</evidence>
<comment type="caution">
    <text evidence="3">The sequence shown here is derived from an EMBL/GenBank/DDBJ whole genome shotgun (WGS) entry which is preliminary data.</text>
</comment>
<evidence type="ECO:0000313" key="3">
    <source>
        <dbReference type="EMBL" id="PAV88587.1"/>
    </source>
</evidence>
<organism evidence="3 4">
    <name type="scientific">Diploscapter pachys</name>
    <dbReference type="NCBI Taxonomy" id="2018661"/>
    <lineage>
        <taxon>Eukaryota</taxon>
        <taxon>Metazoa</taxon>
        <taxon>Ecdysozoa</taxon>
        <taxon>Nematoda</taxon>
        <taxon>Chromadorea</taxon>
        <taxon>Rhabditida</taxon>
        <taxon>Rhabditina</taxon>
        <taxon>Rhabditomorpha</taxon>
        <taxon>Rhabditoidea</taxon>
        <taxon>Rhabditidae</taxon>
        <taxon>Diploscapter</taxon>
    </lineage>
</organism>
<evidence type="ECO:0000256" key="1">
    <source>
        <dbReference type="SAM" id="MobiDB-lite"/>
    </source>
</evidence>
<dbReference type="InterPro" id="IPR001810">
    <property type="entry name" value="F-box_dom"/>
</dbReference>
<dbReference type="Proteomes" id="UP000218231">
    <property type="component" value="Unassembled WGS sequence"/>
</dbReference>
<evidence type="ECO:0000259" key="2">
    <source>
        <dbReference type="PROSITE" id="PS50181"/>
    </source>
</evidence>
<dbReference type="AlphaFoldDB" id="A0A2A2LRJ8"/>
<dbReference type="EMBL" id="LIAE01006510">
    <property type="protein sequence ID" value="PAV88587.1"/>
    <property type="molecule type" value="Genomic_DNA"/>
</dbReference>
<name>A0A2A2LRJ8_9BILA</name>
<accession>A0A2A2LRJ8</accession>
<gene>
    <name evidence="3" type="ORF">WR25_20218</name>
</gene>
<protein>
    <recommendedName>
        <fullName evidence="2">F-box domain-containing protein</fullName>
    </recommendedName>
</protein>
<dbReference type="PROSITE" id="PS50181">
    <property type="entry name" value="FBOX"/>
    <property type="match status" value="1"/>
</dbReference>
<feature type="domain" description="F-box" evidence="2">
    <location>
        <begin position="40"/>
        <end position="88"/>
    </location>
</feature>